<comment type="caution">
    <text evidence="1">The sequence shown here is derived from an EMBL/GenBank/DDBJ whole genome shotgun (WGS) entry which is preliminary data.</text>
</comment>
<accession>A0A9K3MYY2</accession>
<evidence type="ECO:0000313" key="1">
    <source>
        <dbReference type="EMBL" id="KAF5780922.1"/>
    </source>
</evidence>
<name>A0A9K3MYY2_HELAN</name>
<organism evidence="1 2">
    <name type="scientific">Helianthus annuus</name>
    <name type="common">Common sunflower</name>
    <dbReference type="NCBI Taxonomy" id="4232"/>
    <lineage>
        <taxon>Eukaryota</taxon>
        <taxon>Viridiplantae</taxon>
        <taxon>Streptophyta</taxon>
        <taxon>Embryophyta</taxon>
        <taxon>Tracheophyta</taxon>
        <taxon>Spermatophyta</taxon>
        <taxon>Magnoliopsida</taxon>
        <taxon>eudicotyledons</taxon>
        <taxon>Gunneridae</taxon>
        <taxon>Pentapetalae</taxon>
        <taxon>asterids</taxon>
        <taxon>campanulids</taxon>
        <taxon>Asterales</taxon>
        <taxon>Asteraceae</taxon>
        <taxon>Asteroideae</taxon>
        <taxon>Heliantheae alliance</taxon>
        <taxon>Heliantheae</taxon>
        <taxon>Helianthus</taxon>
    </lineage>
</organism>
<dbReference type="AlphaFoldDB" id="A0A9K3MYY2"/>
<gene>
    <name evidence="1" type="ORF">HanXRQr2_Chr11g0477491</name>
</gene>
<keyword evidence="2" id="KW-1185">Reference proteome</keyword>
<sequence length="51" mass="6138">MTILRVKSRNVIRYIISTTKKKLVVVEHKRLFKSEKTKCRKERDSLMLECT</sequence>
<protein>
    <submittedName>
        <fullName evidence="1">Uncharacterized protein</fullName>
    </submittedName>
</protein>
<dbReference type="EMBL" id="MNCJ02000326">
    <property type="protein sequence ID" value="KAF5780922.1"/>
    <property type="molecule type" value="Genomic_DNA"/>
</dbReference>
<reference evidence="1" key="1">
    <citation type="journal article" date="2017" name="Nature">
        <title>The sunflower genome provides insights into oil metabolism, flowering and Asterid evolution.</title>
        <authorList>
            <person name="Badouin H."/>
            <person name="Gouzy J."/>
            <person name="Grassa C.J."/>
            <person name="Murat F."/>
            <person name="Staton S.E."/>
            <person name="Cottret L."/>
            <person name="Lelandais-Briere C."/>
            <person name="Owens G.L."/>
            <person name="Carrere S."/>
            <person name="Mayjonade B."/>
            <person name="Legrand L."/>
            <person name="Gill N."/>
            <person name="Kane N.C."/>
            <person name="Bowers J.E."/>
            <person name="Hubner S."/>
            <person name="Bellec A."/>
            <person name="Berard A."/>
            <person name="Berges H."/>
            <person name="Blanchet N."/>
            <person name="Boniface M.C."/>
            <person name="Brunel D."/>
            <person name="Catrice O."/>
            <person name="Chaidir N."/>
            <person name="Claudel C."/>
            <person name="Donnadieu C."/>
            <person name="Faraut T."/>
            <person name="Fievet G."/>
            <person name="Helmstetter N."/>
            <person name="King M."/>
            <person name="Knapp S.J."/>
            <person name="Lai Z."/>
            <person name="Le Paslier M.C."/>
            <person name="Lippi Y."/>
            <person name="Lorenzon L."/>
            <person name="Mandel J.R."/>
            <person name="Marage G."/>
            <person name="Marchand G."/>
            <person name="Marquand E."/>
            <person name="Bret-Mestries E."/>
            <person name="Morien E."/>
            <person name="Nambeesan S."/>
            <person name="Nguyen T."/>
            <person name="Pegot-Espagnet P."/>
            <person name="Pouilly N."/>
            <person name="Raftis F."/>
            <person name="Sallet E."/>
            <person name="Schiex T."/>
            <person name="Thomas J."/>
            <person name="Vandecasteele C."/>
            <person name="Vares D."/>
            <person name="Vear F."/>
            <person name="Vautrin S."/>
            <person name="Crespi M."/>
            <person name="Mangin B."/>
            <person name="Burke J.M."/>
            <person name="Salse J."/>
            <person name="Munos S."/>
            <person name="Vincourt P."/>
            <person name="Rieseberg L.H."/>
            <person name="Langlade N.B."/>
        </authorList>
    </citation>
    <scope>NUCLEOTIDE SEQUENCE</scope>
    <source>
        <tissue evidence="1">Leaves</tissue>
    </source>
</reference>
<evidence type="ECO:0000313" key="2">
    <source>
        <dbReference type="Proteomes" id="UP000215914"/>
    </source>
</evidence>
<dbReference type="Gramene" id="mRNA:HanXRQr2_Chr11g0477491">
    <property type="protein sequence ID" value="CDS:HanXRQr2_Chr11g0477491.1"/>
    <property type="gene ID" value="HanXRQr2_Chr11g0477491"/>
</dbReference>
<dbReference type="Proteomes" id="UP000215914">
    <property type="component" value="Unassembled WGS sequence"/>
</dbReference>
<reference evidence="1" key="2">
    <citation type="submission" date="2020-06" db="EMBL/GenBank/DDBJ databases">
        <title>Helianthus annuus Genome sequencing and assembly Release 2.</title>
        <authorList>
            <person name="Gouzy J."/>
            <person name="Langlade N."/>
            <person name="Munos S."/>
        </authorList>
    </citation>
    <scope>NUCLEOTIDE SEQUENCE</scope>
    <source>
        <tissue evidence="1">Leaves</tissue>
    </source>
</reference>
<proteinExistence type="predicted"/>